<dbReference type="InterPro" id="IPR029039">
    <property type="entry name" value="Flavoprotein-like_sf"/>
</dbReference>
<reference evidence="2" key="1">
    <citation type="submission" date="2022-01" db="EMBL/GenBank/DDBJ databases">
        <title>VMRC isolate genome collection.</title>
        <authorList>
            <person name="France M."/>
            <person name="Rutt L."/>
            <person name="Humphrys M."/>
            <person name="Ravel J."/>
        </authorList>
    </citation>
    <scope>NUCLEOTIDE SEQUENCE</scope>
    <source>
        <strain evidence="2">C0048A1</strain>
    </source>
</reference>
<dbReference type="InterPro" id="IPR001226">
    <property type="entry name" value="Flavodoxin_CS"/>
</dbReference>
<dbReference type="Gene3D" id="3.40.50.360">
    <property type="match status" value="1"/>
</dbReference>
<organism evidence="2 3">
    <name type="scientific">Limosilactobacillus vaginalis</name>
    <dbReference type="NCBI Taxonomy" id="1633"/>
    <lineage>
        <taxon>Bacteria</taxon>
        <taxon>Bacillati</taxon>
        <taxon>Bacillota</taxon>
        <taxon>Bacilli</taxon>
        <taxon>Lactobacillales</taxon>
        <taxon>Lactobacillaceae</taxon>
        <taxon>Limosilactobacillus</taxon>
    </lineage>
</organism>
<comment type="caution">
    <text evidence="2">The sequence shown here is derived from an EMBL/GenBank/DDBJ whole genome shotgun (WGS) entry which is preliminary data.</text>
</comment>
<dbReference type="PANTHER" id="PTHR39201">
    <property type="entry name" value="EXPORTED PROTEIN-RELATED"/>
    <property type="match status" value="1"/>
</dbReference>
<dbReference type="GO" id="GO:0016651">
    <property type="term" value="F:oxidoreductase activity, acting on NAD(P)H"/>
    <property type="evidence" value="ECO:0007669"/>
    <property type="project" value="UniProtKB-ARBA"/>
</dbReference>
<dbReference type="GO" id="GO:0009055">
    <property type="term" value="F:electron transfer activity"/>
    <property type="evidence" value="ECO:0007669"/>
    <property type="project" value="InterPro"/>
</dbReference>
<dbReference type="Proteomes" id="UP001212401">
    <property type="component" value="Unassembled WGS sequence"/>
</dbReference>
<dbReference type="EMBL" id="JAKHPH010000024">
    <property type="protein sequence ID" value="MCZ3668177.1"/>
    <property type="molecule type" value="Genomic_DNA"/>
</dbReference>
<dbReference type="AlphaFoldDB" id="A0AAW5WV64"/>
<dbReference type="PANTHER" id="PTHR39201:SF1">
    <property type="entry name" value="FLAVODOXIN-LIKE DOMAIN-CONTAINING PROTEIN"/>
    <property type="match status" value="1"/>
</dbReference>
<accession>A0AAW5WV64</accession>
<dbReference type="InterPro" id="IPR008254">
    <property type="entry name" value="Flavodoxin/NO_synth"/>
</dbReference>
<dbReference type="PROSITE" id="PS50902">
    <property type="entry name" value="FLAVODOXIN_LIKE"/>
    <property type="match status" value="1"/>
</dbReference>
<evidence type="ECO:0000313" key="2">
    <source>
        <dbReference type="EMBL" id="MCZ3668177.1"/>
    </source>
</evidence>
<protein>
    <submittedName>
        <fullName evidence="2">Flavodoxin</fullName>
    </submittedName>
</protein>
<dbReference type="Pfam" id="PF12682">
    <property type="entry name" value="Flavodoxin_4"/>
    <property type="match status" value="1"/>
</dbReference>
<name>A0AAW5WV64_9LACO</name>
<dbReference type="SUPFAM" id="SSF52218">
    <property type="entry name" value="Flavoproteins"/>
    <property type="match status" value="1"/>
</dbReference>
<dbReference type="RefSeq" id="WP_124031471.1">
    <property type="nucleotide sequence ID" value="NZ_CAJFIS010000045.1"/>
</dbReference>
<evidence type="ECO:0000313" key="3">
    <source>
        <dbReference type="Proteomes" id="UP001212401"/>
    </source>
</evidence>
<dbReference type="PROSITE" id="PS00201">
    <property type="entry name" value="FLAVODOXIN"/>
    <property type="match status" value="1"/>
</dbReference>
<dbReference type="GO" id="GO:0010181">
    <property type="term" value="F:FMN binding"/>
    <property type="evidence" value="ECO:0007669"/>
    <property type="project" value="InterPro"/>
</dbReference>
<proteinExistence type="predicted"/>
<evidence type="ECO:0000259" key="1">
    <source>
        <dbReference type="PROSITE" id="PS50902"/>
    </source>
</evidence>
<sequence length="163" mass="18315">MANTLILYFSATGTTKKVAEKVAKKLNADIAEIHPENPYTDEDLNWHDETTRATVEQKQEHDGRVPIKDDLPSLDNYDNVVIGHPIWWGIPPRLIATTIDRLDLNGKHLATFGTSSSTGYDRAQSNIERTIKENNYNVELNKGNVLNSQSVIDSWLNSLSLAR</sequence>
<gene>
    <name evidence="2" type="ORF">L2724_07810</name>
</gene>
<feature type="domain" description="Flavodoxin-like" evidence="1">
    <location>
        <begin position="4"/>
        <end position="163"/>
    </location>
</feature>